<dbReference type="EMBL" id="CM008964">
    <property type="protein sequence ID" value="PNW85826.1"/>
    <property type="molecule type" value="Genomic_DNA"/>
</dbReference>
<evidence type="ECO:0000256" key="8">
    <source>
        <dbReference type="ARBA" id="ARBA00031339"/>
    </source>
</evidence>
<dbReference type="OrthoDB" id="296793at2759"/>
<protein>
    <recommendedName>
        <fullName evidence="3">Conserved oligomeric Golgi complex subunit 3</fullName>
    </recommendedName>
    <alternativeName>
        <fullName evidence="8">Component of oligomeric Golgi complex 3</fullName>
    </alternativeName>
</protein>
<dbReference type="InterPro" id="IPR007265">
    <property type="entry name" value="COG_su3"/>
</dbReference>
<evidence type="ECO:0000256" key="5">
    <source>
        <dbReference type="ARBA" id="ARBA00022927"/>
    </source>
</evidence>
<dbReference type="InterPro" id="IPR048685">
    <property type="entry name" value="COG3_C"/>
</dbReference>
<dbReference type="GO" id="GO:0000139">
    <property type="term" value="C:Golgi membrane"/>
    <property type="evidence" value="ECO:0007669"/>
    <property type="project" value="UniProtKB-SubCell"/>
</dbReference>
<organism evidence="12 13">
    <name type="scientific">Chlamydomonas reinhardtii</name>
    <name type="common">Chlamydomonas smithii</name>
    <dbReference type="NCBI Taxonomy" id="3055"/>
    <lineage>
        <taxon>Eukaryota</taxon>
        <taxon>Viridiplantae</taxon>
        <taxon>Chlorophyta</taxon>
        <taxon>core chlorophytes</taxon>
        <taxon>Chlorophyceae</taxon>
        <taxon>CS clade</taxon>
        <taxon>Chlamydomonadales</taxon>
        <taxon>Chlamydomonadaceae</taxon>
        <taxon>Chlamydomonas</taxon>
    </lineage>
</organism>
<evidence type="ECO:0000313" key="13">
    <source>
        <dbReference type="Proteomes" id="UP000006906"/>
    </source>
</evidence>
<keyword evidence="7" id="KW-0472">Membrane</keyword>
<accession>A0A2K3DZ57</accession>
<proteinExistence type="inferred from homology"/>
<keyword evidence="5" id="KW-0653">Protein transport</keyword>
<feature type="region of interest" description="Disordered" evidence="9">
    <location>
        <begin position="57"/>
        <end position="83"/>
    </location>
</feature>
<dbReference type="InterPro" id="IPR048320">
    <property type="entry name" value="COG3_N"/>
</dbReference>
<dbReference type="Gramene" id="PNW85826">
    <property type="protein sequence ID" value="PNW85826"/>
    <property type="gene ID" value="CHLRE_03g203750v5"/>
</dbReference>
<dbReference type="GO" id="GO:0005801">
    <property type="term" value="C:cis-Golgi network"/>
    <property type="evidence" value="ECO:0007669"/>
    <property type="project" value="InterPro"/>
</dbReference>
<dbReference type="RefSeq" id="XP_042926513.1">
    <property type="nucleotide sequence ID" value="XM_043061436.1"/>
</dbReference>
<name>A0A2K3DZ57_CHLRE</name>
<sequence length="971" mass="100501">MSVAGPRSGSKLAGAASKSYNVAAIWEKTAALSEGQLRAIESLGQCCSQRPLPSHVVDDVRSASSAQGGAEPGSGGAAATSTSSSGGAAAAASAASAAATAAAVSKDSYVGTLEDAVLHNTSQFHKWHSELEAACASETEEKYKRYADLLNCHVQSCETILHRVDLTLEAFDALLAQHRDVVGRSRSLHSSCEQLVREKEALMEFAEAMRAKLRFFDEFETVAAQFAALSVAQSSGVAGGAAAAGPPAPQQLDGDQFLALLRKLDDCMAYVANNPQYADAAQYSAKFKQLQGRALGAVRTKVQQVLRAAVQQVQAAIQQAAAGAAAGANGSLPSPSGGGSAQAAAAGAVPQLAEGAEVPMLYVRFRAAAEPNIKGLLREVESRSGRPEYLRLLQELHTLYGQARLALIGPYVDARIAAYAAGQPLPLFTRNGCEHLGRVCQLEVQLFEHFFPGQQQAAAAADGAAAAGGGKPAGARSAGHGAGAGAGPVLPSSAEALSPLLEPLATMLYDHLRPAVVVMQDLDELCELVDILKHEVMGEQLARRGPGGEALKPLLGRCLADVQGRLIFRVQAYIRDEISGYVLTPEDTDYPAKLLDAASASASSASAAAAAEQQQHHHSHSADDVPDGNGAAVASSSSDAAAAATAARPPPSADPYASLFPPLRATLLVLSKLYRAVDSKIFGGLAQEAVSACTVAVQNASRAVAKRAAGSAPALAAATSAAAATGAGAAVAAAAGAAAAGMTSPLDAQLFMIRNLLFLREQIVPFDVDFAVTDIDLDFSHMRDHLRRIMVGQESLFTLGPSNAMVRMLGASGPRVLTYQLDSKKELEKALKSVCEALIMALTKVAVEPMLSFITKVTAVRLAGQSSGAAAQATKPMREQAFASTAKLGEMVGRVNAAMAAGGPLAAAVSKMRLYLPNPATHAILLKPVKSNIAEAHGQIAKLLQTDYTPEEAAEVPLHNPQQLQAVLEAL</sequence>
<dbReference type="ExpressionAtlas" id="A0A2K3DZ57">
    <property type="expression patterns" value="baseline and differential"/>
</dbReference>
<gene>
    <name evidence="12" type="ORF">CHLRE_03g203750v5</name>
</gene>
<comment type="similarity">
    <text evidence="2">Belongs to the COG3 family.</text>
</comment>
<feature type="domain" description="Conserved oligomeric Golgi complex subunit 3 N-terminal" evidence="10">
    <location>
        <begin position="249"/>
        <end position="307"/>
    </location>
</feature>
<dbReference type="PANTHER" id="PTHR13302">
    <property type="entry name" value="CONSERVED OLIGOMERIC GOLGI COMPLEX COMPONENT 3"/>
    <property type="match status" value="1"/>
</dbReference>
<evidence type="ECO:0000313" key="12">
    <source>
        <dbReference type="EMBL" id="PNW85826.1"/>
    </source>
</evidence>
<keyword evidence="13" id="KW-1185">Reference proteome</keyword>
<dbReference type="Pfam" id="PF04136">
    <property type="entry name" value="COG3_N"/>
    <property type="match status" value="2"/>
</dbReference>
<keyword evidence="6" id="KW-0333">Golgi apparatus</keyword>
<evidence type="ECO:0000259" key="10">
    <source>
        <dbReference type="Pfam" id="PF04136"/>
    </source>
</evidence>
<feature type="domain" description="Conserved oligomeric Golgi complex subunit 3 C-terminal" evidence="11">
    <location>
        <begin position="360"/>
        <end position="782"/>
    </location>
</feature>
<comment type="subcellular location">
    <subcellularLocation>
        <location evidence="1">Golgi apparatus membrane</location>
        <topology evidence="1">Peripheral membrane protein</topology>
    </subcellularLocation>
</comment>
<dbReference type="Pfam" id="PF20671">
    <property type="entry name" value="COG3_C"/>
    <property type="match status" value="1"/>
</dbReference>
<evidence type="ECO:0000256" key="2">
    <source>
        <dbReference type="ARBA" id="ARBA00009936"/>
    </source>
</evidence>
<feature type="domain" description="Conserved oligomeric Golgi complex subunit 3 N-terminal" evidence="10">
    <location>
        <begin position="146"/>
        <end position="229"/>
    </location>
</feature>
<reference evidence="12 13" key="1">
    <citation type="journal article" date="2007" name="Science">
        <title>The Chlamydomonas genome reveals the evolution of key animal and plant functions.</title>
        <authorList>
            <person name="Merchant S.S."/>
            <person name="Prochnik S.E."/>
            <person name="Vallon O."/>
            <person name="Harris E.H."/>
            <person name="Karpowicz S.J."/>
            <person name="Witman G.B."/>
            <person name="Terry A."/>
            <person name="Salamov A."/>
            <person name="Fritz-Laylin L.K."/>
            <person name="Marechal-Drouard L."/>
            <person name="Marshall W.F."/>
            <person name="Qu L.H."/>
            <person name="Nelson D.R."/>
            <person name="Sanderfoot A.A."/>
            <person name="Spalding M.H."/>
            <person name="Kapitonov V.V."/>
            <person name="Ren Q."/>
            <person name="Ferris P."/>
            <person name="Lindquist E."/>
            <person name="Shapiro H."/>
            <person name="Lucas S.M."/>
            <person name="Grimwood J."/>
            <person name="Schmutz J."/>
            <person name="Cardol P."/>
            <person name="Cerutti H."/>
            <person name="Chanfreau G."/>
            <person name="Chen C.L."/>
            <person name="Cognat V."/>
            <person name="Croft M.T."/>
            <person name="Dent R."/>
            <person name="Dutcher S."/>
            <person name="Fernandez E."/>
            <person name="Fukuzawa H."/>
            <person name="Gonzalez-Ballester D."/>
            <person name="Gonzalez-Halphen D."/>
            <person name="Hallmann A."/>
            <person name="Hanikenne M."/>
            <person name="Hippler M."/>
            <person name="Inwood W."/>
            <person name="Jabbari K."/>
            <person name="Kalanon M."/>
            <person name="Kuras R."/>
            <person name="Lefebvre P.A."/>
            <person name="Lemaire S.D."/>
            <person name="Lobanov A.V."/>
            <person name="Lohr M."/>
            <person name="Manuell A."/>
            <person name="Meier I."/>
            <person name="Mets L."/>
            <person name="Mittag M."/>
            <person name="Mittelmeier T."/>
            <person name="Moroney J.V."/>
            <person name="Moseley J."/>
            <person name="Napoli C."/>
            <person name="Nedelcu A.M."/>
            <person name="Niyogi K."/>
            <person name="Novoselov S.V."/>
            <person name="Paulsen I.T."/>
            <person name="Pazour G."/>
            <person name="Purton S."/>
            <person name="Ral J.P."/>
            <person name="Riano-Pachon D.M."/>
            <person name="Riekhof W."/>
            <person name="Rymarquis L."/>
            <person name="Schroda M."/>
            <person name="Stern D."/>
            <person name="Umen J."/>
            <person name="Willows R."/>
            <person name="Wilson N."/>
            <person name="Zimmer S.L."/>
            <person name="Allmer J."/>
            <person name="Balk J."/>
            <person name="Bisova K."/>
            <person name="Chen C.J."/>
            <person name="Elias M."/>
            <person name="Gendler K."/>
            <person name="Hauser C."/>
            <person name="Lamb M.R."/>
            <person name="Ledford H."/>
            <person name="Long J.C."/>
            <person name="Minagawa J."/>
            <person name="Page M.D."/>
            <person name="Pan J."/>
            <person name="Pootakham W."/>
            <person name="Roje S."/>
            <person name="Rose A."/>
            <person name="Stahlberg E."/>
            <person name="Terauchi A.M."/>
            <person name="Yang P."/>
            <person name="Ball S."/>
            <person name="Bowler C."/>
            <person name="Dieckmann C.L."/>
            <person name="Gladyshev V.N."/>
            <person name="Green P."/>
            <person name="Jorgensen R."/>
            <person name="Mayfield S."/>
            <person name="Mueller-Roeber B."/>
            <person name="Rajamani S."/>
            <person name="Sayre R.T."/>
            <person name="Brokstein P."/>
            <person name="Dubchak I."/>
            <person name="Goodstein D."/>
            <person name="Hornick L."/>
            <person name="Huang Y.W."/>
            <person name="Jhaveri J."/>
            <person name="Luo Y."/>
            <person name="Martinez D."/>
            <person name="Ngau W.C."/>
            <person name="Otillar B."/>
            <person name="Poliakov A."/>
            <person name="Porter A."/>
            <person name="Szajkowski L."/>
            <person name="Werner G."/>
            <person name="Zhou K."/>
            <person name="Grigoriev I.V."/>
            <person name="Rokhsar D.S."/>
            <person name="Grossman A.R."/>
        </authorList>
    </citation>
    <scope>NUCLEOTIDE SEQUENCE [LARGE SCALE GENOMIC DNA]</scope>
    <source>
        <strain evidence="13">CC-503</strain>
    </source>
</reference>
<dbReference type="AlphaFoldDB" id="A0A2K3DZ57"/>
<dbReference type="GO" id="GO:0006886">
    <property type="term" value="P:intracellular protein transport"/>
    <property type="evidence" value="ECO:0007669"/>
    <property type="project" value="InterPro"/>
</dbReference>
<dbReference type="FunCoup" id="A0A2K3DZ57">
    <property type="interactions" value="2171"/>
</dbReference>
<dbReference type="GeneID" id="5718881"/>
<dbReference type="GO" id="GO:0017119">
    <property type="term" value="C:Golgi transport complex"/>
    <property type="evidence" value="ECO:0000318"/>
    <property type="project" value="GO_Central"/>
</dbReference>
<evidence type="ECO:0000256" key="7">
    <source>
        <dbReference type="ARBA" id="ARBA00023136"/>
    </source>
</evidence>
<dbReference type="OMA" id="LEEHMQY"/>
<dbReference type="GO" id="GO:0007030">
    <property type="term" value="P:Golgi organization"/>
    <property type="evidence" value="ECO:0000318"/>
    <property type="project" value="GO_Central"/>
</dbReference>
<evidence type="ECO:0000259" key="11">
    <source>
        <dbReference type="Pfam" id="PF20671"/>
    </source>
</evidence>
<dbReference type="Proteomes" id="UP000006906">
    <property type="component" value="Chromosome 3"/>
</dbReference>
<dbReference type="PANTHER" id="PTHR13302:SF8">
    <property type="entry name" value="CONSERVED OLIGOMERIC GOLGI COMPLEX SUBUNIT 3"/>
    <property type="match status" value="1"/>
</dbReference>
<evidence type="ECO:0000256" key="4">
    <source>
        <dbReference type="ARBA" id="ARBA00022448"/>
    </source>
</evidence>
<evidence type="ECO:0000256" key="6">
    <source>
        <dbReference type="ARBA" id="ARBA00023034"/>
    </source>
</evidence>
<keyword evidence="4" id="KW-0813">Transport</keyword>
<dbReference type="InParanoid" id="A0A2K3DZ57"/>
<dbReference type="GO" id="GO:0006891">
    <property type="term" value="P:intra-Golgi vesicle-mediated transport"/>
    <property type="evidence" value="ECO:0000318"/>
    <property type="project" value="GO_Central"/>
</dbReference>
<evidence type="ECO:0000256" key="1">
    <source>
        <dbReference type="ARBA" id="ARBA00004395"/>
    </source>
</evidence>
<evidence type="ECO:0000256" key="9">
    <source>
        <dbReference type="SAM" id="MobiDB-lite"/>
    </source>
</evidence>
<dbReference type="KEGG" id="cre:CHLRE_03g203750v5"/>
<evidence type="ECO:0000256" key="3">
    <source>
        <dbReference type="ARBA" id="ARBA00020976"/>
    </source>
</evidence>
<dbReference type="STRING" id="3055.A0A2K3DZ57"/>
<feature type="region of interest" description="Disordered" evidence="9">
    <location>
        <begin position="606"/>
        <end position="634"/>
    </location>
</feature>